<sequence length="355" mass="39225">MKREELVHGSGYLLILLPPVLMACSTVQGLLVLPFVCLIFVAPLLRLVLGDAPPKQPEWSEPAAMLLELLPMTAAVVFLLSVGYSAWAIGQQELAAGEWVQYGLSLWAVAIFSSCYAHELLHRPRAPVSKALGRLVSGAMGYPLLEHEHREHHIQSGDVVETDWARVDESLWSYTARRMKRVAFDAWEGDQQAAALKGHRLAGGLPMAVAAMLVTGALFYAVAGLPGLTVYCAVAAGVAWTLQAMTYVQHWGLGPDAVPDAQEGDYAWEDGCRLQAWLSLCISYHQAHHHQAAVPYYRREILPGSPRQPAGYIVLLFASMVPPLWRSLMLPALKAWQREPYRQVSAGRRIFCLNR</sequence>
<evidence type="ECO:0000256" key="4">
    <source>
        <dbReference type="ARBA" id="ARBA00022519"/>
    </source>
</evidence>
<dbReference type="InterPro" id="IPR033885">
    <property type="entry name" value="AlkB/XylM"/>
</dbReference>
<evidence type="ECO:0000256" key="3">
    <source>
        <dbReference type="ARBA" id="ARBA00022475"/>
    </source>
</evidence>
<evidence type="ECO:0000256" key="11">
    <source>
        <dbReference type="ARBA" id="ARBA00023136"/>
    </source>
</evidence>
<dbReference type="GO" id="GO:0046872">
    <property type="term" value="F:metal ion binding"/>
    <property type="evidence" value="ECO:0007669"/>
    <property type="project" value="UniProtKB-KW"/>
</dbReference>
<evidence type="ECO:0000256" key="1">
    <source>
        <dbReference type="ARBA" id="ARBA00004429"/>
    </source>
</evidence>
<keyword evidence="6" id="KW-0479">Metal-binding</keyword>
<dbReference type="EMBL" id="JABBFW010000014">
    <property type="protein sequence ID" value="NML17022.1"/>
    <property type="molecule type" value="Genomic_DNA"/>
</dbReference>
<feature type="transmembrane region" description="Helical" evidence="12">
    <location>
        <begin position="32"/>
        <end position="49"/>
    </location>
</feature>
<evidence type="ECO:0000256" key="2">
    <source>
        <dbReference type="ARBA" id="ARBA00010823"/>
    </source>
</evidence>
<dbReference type="InterPro" id="IPR005804">
    <property type="entry name" value="FA_desaturase_dom"/>
</dbReference>
<dbReference type="GO" id="GO:0005886">
    <property type="term" value="C:plasma membrane"/>
    <property type="evidence" value="ECO:0007669"/>
    <property type="project" value="UniProtKB-SubCell"/>
</dbReference>
<evidence type="ECO:0000313" key="15">
    <source>
        <dbReference type="Proteomes" id="UP000574067"/>
    </source>
</evidence>
<keyword evidence="8" id="KW-0560">Oxidoreductase</keyword>
<dbReference type="AlphaFoldDB" id="A0A848FCH6"/>
<accession>A0A848FCH6</accession>
<evidence type="ECO:0000256" key="8">
    <source>
        <dbReference type="ARBA" id="ARBA00023002"/>
    </source>
</evidence>
<keyword evidence="9" id="KW-0408">Iron</keyword>
<evidence type="ECO:0000256" key="9">
    <source>
        <dbReference type="ARBA" id="ARBA00023004"/>
    </source>
</evidence>
<dbReference type="Pfam" id="PF00487">
    <property type="entry name" value="FA_desaturase"/>
    <property type="match status" value="1"/>
</dbReference>
<evidence type="ECO:0000256" key="7">
    <source>
        <dbReference type="ARBA" id="ARBA00022989"/>
    </source>
</evidence>
<dbReference type="PANTHER" id="PTHR38674:SF1">
    <property type="entry name" value="ALKANE 1-MONOOXYGENASE 1"/>
    <property type="match status" value="1"/>
</dbReference>
<comment type="similarity">
    <text evidence="2">Belongs to the fatty acid desaturase type 1 family. AlkB subfamily.</text>
</comment>
<dbReference type="PANTHER" id="PTHR38674">
    <property type="entry name" value="ALKANE 1-MONOOXYGENASE 1"/>
    <property type="match status" value="1"/>
</dbReference>
<protein>
    <recommendedName>
        <fullName evidence="13">Fatty acid desaturase domain-containing protein</fullName>
    </recommendedName>
</protein>
<dbReference type="RefSeq" id="WP_169161920.1">
    <property type="nucleotide sequence ID" value="NZ_JABBFW010000014.1"/>
</dbReference>
<dbReference type="GO" id="GO:0006629">
    <property type="term" value="P:lipid metabolic process"/>
    <property type="evidence" value="ECO:0007669"/>
    <property type="project" value="InterPro"/>
</dbReference>
<feature type="domain" description="Fatty acid desaturase" evidence="13">
    <location>
        <begin position="99"/>
        <end position="298"/>
    </location>
</feature>
<feature type="transmembrane region" description="Helical" evidence="12">
    <location>
        <begin position="69"/>
        <end position="87"/>
    </location>
</feature>
<evidence type="ECO:0000313" key="14">
    <source>
        <dbReference type="EMBL" id="NML17022.1"/>
    </source>
</evidence>
<feature type="transmembrane region" description="Helical" evidence="12">
    <location>
        <begin position="201"/>
        <end position="222"/>
    </location>
</feature>
<evidence type="ECO:0000256" key="5">
    <source>
        <dbReference type="ARBA" id="ARBA00022692"/>
    </source>
</evidence>
<evidence type="ECO:0000256" key="12">
    <source>
        <dbReference type="SAM" id="Phobius"/>
    </source>
</evidence>
<name>A0A848FCH6_9BURK</name>
<gene>
    <name evidence="14" type="ORF">HHL10_18735</name>
</gene>
<evidence type="ECO:0000259" key="13">
    <source>
        <dbReference type="Pfam" id="PF00487"/>
    </source>
</evidence>
<keyword evidence="10" id="KW-0503">Monooxygenase</keyword>
<dbReference type="PROSITE" id="PS51257">
    <property type="entry name" value="PROKAR_LIPOPROTEIN"/>
    <property type="match status" value="1"/>
</dbReference>
<keyword evidence="3" id="KW-1003">Cell membrane</keyword>
<keyword evidence="15" id="KW-1185">Reference proteome</keyword>
<evidence type="ECO:0000256" key="6">
    <source>
        <dbReference type="ARBA" id="ARBA00022723"/>
    </source>
</evidence>
<reference evidence="14 15" key="1">
    <citation type="submission" date="2020-04" db="EMBL/GenBank/DDBJ databases">
        <title>Azohydromonas sp. isolated from soil.</title>
        <authorList>
            <person name="Dahal R.H."/>
        </authorList>
    </citation>
    <scope>NUCLEOTIDE SEQUENCE [LARGE SCALE GENOMIC DNA]</scope>
    <source>
        <strain evidence="14 15">G-1-1-14</strain>
    </source>
</reference>
<dbReference type="GO" id="GO:0004497">
    <property type="term" value="F:monooxygenase activity"/>
    <property type="evidence" value="ECO:0007669"/>
    <property type="project" value="UniProtKB-KW"/>
</dbReference>
<keyword evidence="7 12" id="KW-1133">Transmembrane helix</keyword>
<evidence type="ECO:0000256" key="10">
    <source>
        <dbReference type="ARBA" id="ARBA00023033"/>
    </source>
</evidence>
<organism evidence="14 15">
    <name type="scientific">Azohydromonas caseinilytica</name>
    <dbReference type="NCBI Taxonomy" id="2728836"/>
    <lineage>
        <taxon>Bacteria</taxon>
        <taxon>Pseudomonadati</taxon>
        <taxon>Pseudomonadota</taxon>
        <taxon>Betaproteobacteria</taxon>
        <taxon>Burkholderiales</taxon>
        <taxon>Sphaerotilaceae</taxon>
        <taxon>Azohydromonas</taxon>
    </lineage>
</organism>
<comment type="subcellular location">
    <subcellularLocation>
        <location evidence="1">Cell inner membrane</location>
        <topology evidence="1">Multi-pass membrane protein</topology>
    </subcellularLocation>
</comment>
<comment type="caution">
    <text evidence="14">The sequence shown here is derived from an EMBL/GenBank/DDBJ whole genome shotgun (WGS) entry which is preliminary data.</text>
</comment>
<proteinExistence type="inferred from homology"/>
<keyword evidence="5 12" id="KW-0812">Transmembrane</keyword>
<keyword evidence="4" id="KW-0997">Cell inner membrane</keyword>
<keyword evidence="11 12" id="KW-0472">Membrane</keyword>
<dbReference type="Proteomes" id="UP000574067">
    <property type="component" value="Unassembled WGS sequence"/>
</dbReference>